<dbReference type="InterPro" id="IPR025948">
    <property type="entry name" value="HTH-like_dom"/>
</dbReference>
<name>A0AB37HRU3_MAMSC</name>
<evidence type="ECO:0000313" key="2">
    <source>
        <dbReference type="EMBL" id="QRN89928.1"/>
    </source>
</evidence>
<dbReference type="Pfam" id="PF13276">
    <property type="entry name" value="HTH_21"/>
    <property type="match status" value="1"/>
</dbReference>
<accession>A0AB37HRU3</accession>
<organism evidence="2 3">
    <name type="scientific">Mammaliicoccus sciuri</name>
    <name type="common">Staphylococcus sciuri</name>
    <dbReference type="NCBI Taxonomy" id="1296"/>
    <lineage>
        <taxon>Bacteria</taxon>
        <taxon>Bacillati</taxon>
        <taxon>Bacillota</taxon>
        <taxon>Bacilli</taxon>
        <taxon>Bacillales</taxon>
        <taxon>Staphylococcaceae</taxon>
        <taxon>Mammaliicoccus</taxon>
    </lineage>
</organism>
<dbReference type="AlphaFoldDB" id="A0AB37HRU3"/>
<proteinExistence type="predicted"/>
<dbReference type="EMBL" id="CP069389">
    <property type="protein sequence ID" value="QRN89928.1"/>
    <property type="molecule type" value="Genomic_DNA"/>
</dbReference>
<sequence>MCTILGISRASYYKWKNREESQSERFNNELKDEIFRIYHEHDGKYGSRRIHKYLRAHTKFQVNHKRVYRIMKKYGLITSNNL</sequence>
<dbReference type="InterPro" id="IPR050900">
    <property type="entry name" value="Transposase_IS3/IS150/IS904"/>
</dbReference>
<dbReference type="RefSeq" id="WP_204170768.1">
    <property type="nucleotide sequence ID" value="NZ_CP069389.1"/>
</dbReference>
<gene>
    <name evidence="2" type="ORF">JRU67_07545</name>
</gene>
<dbReference type="PANTHER" id="PTHR46889">
    <property type="entry name" value="TRANSPOSASE INSF FOR INSERTION SEQUENCE IS3B-RELATED"/>
    <property type="match status" value="1"/>
</dbReference>
<evidence type="ECO:0000313" key="3">
    <source>
        <dbReference type="Proteomes" id="UP000640299"/>
    </source>
</evidence>
<reference evidence="2" key="1">
    <citation type="submission" date="2021-02" db="EMBL/GenBank/DDBJ databases">
        <title>cfr and optrA-positive Staphylococcus spp.</title>
        <authorList>
            <person name="Chen L."/>
        </authorList>
    </citation>
    <scope>NUCLEOTIDE SEQUENCE</scope>
    <source>
        <strain evidence="2">GDQ20D70P</strain>
    </source>
</reference>
<dbReference type="Proteomes" id="UP000640299">
    <property type="component" value="Chromosome"/>
</dbReference>
<feature type="domain" description="HTH-like" evidence="1">
    <location>
        <begin position="27"/>
        <end position="77"/>
    </location>
</feature>
<protein>
    <submittedName>
        <fullName evidence="2">IS3 family transposase</fullName>
    </submittedName>
</protein>
<evidence type="ECO:0000259" key="1">
    <source>
        <dbReference type="Pfam" id="PF13276"/>
    </source>
</evidence>